<evidence type="ECO:0000256" key="1">
    <source>
        <dbReference type="HAMAP-Rule" id="MF_02088"/>
    </source>
</evidence>
<dbReference type="HAMAP" id="MF_02088">
    <property type="entry name" value="Q_prec_transport"/>
    <property type="match status" value="1"/>
</dbReference>
<evidence type="ECO:0000313" key="3">
    <source>
        <dbReference type="Proteomes" id="UP000216311"/>
    </source>
</evidence>
<name>A0A255GP68_9ACTN</name>
<accession>A0A255GP68</accession>
<dbReference type="Proteomes" id="UP000216311">
    <property type="component" value="Unassembled WGS sequence"/>
</dbReference>
<comment type="similarity">
    <text evidence="1">Belongs to the vitamin uptake transporter (VUT/ECF) (TC 2.A.88) family. Q precursor transporter subfamily.</text>
</comment>
<dbReference type="InterPro" id="IPR003744">
    <property type="entry name" value="YhhQ"/>
</dbReference>
<keyword evidence="1" id="KW-1133">Transmembrane helix</keyword>
<dbReference type="GO" id="GO:0005886">
    <property type="term" value="C:plasma membrane"/>
    <property type="evidence" value="ECO:0007669"/>
    <property type="project" value="UniProtKB-SubCell"/>
</dbReference>
<dbReference type="PANTHER" id="PTHR34300">
    <property type="entry name" value="QUEUOSINE PRECURSOR TRANSPORTER-RELATED"/>
    <property type="match status" value="1"/>
</dbReference>
<feature type="transmembrane region" description="Helical" evidence="1">
    <location>
        <begin position="133"/>
        <end position="158"/>
    </location>
</feature>
<organism evidence="2 3">
    <name type="scientific">Enemella dayhoffiae</name>
    <dbReference type="NCBI Taxonomy" id="2016507"/>
    <lineage>
        <taxon>Bacteria</taxon>
        <taxon>Bacillati</taxon>
        <taxon>Actinomycetota</taxon>
        <taxon>Actinomycetes</taxon>
        <taxon>Propionibacteriales</taxon>
        <taxon>Propionibacteriaceae</taxon>
        <taxon>Enemella</taxon>
    </lineage>
</organism>
<dbReference type="NCBIfam" id="TIGR00697">
    <property type="entry name" value="queuosine precursor transporter"/>
    <property type="match status" value="1"/>
</dbReference>
<dbReference type="PANTHER" id="PTHR34300:SF2">
    <property type="entry name" value="QUEUOSINE PRECURSOR TRANSPORTER-RELATED"/>
    <property type="match status" value="1"/>
</dbReference>
<feature type="transmembrane region" description="Helical" evidence="1">
    <location>
        <begin position="179"/>
        <end position="203"/>
    </location>
</feature>
<keyword evidence="1" id="KW-1003">Cell membrane</keyword>
<dbReference type="RefSeq" id="WP_094365281.1">
    <property type="nucleotide sequence ID" value="NZ_NMVQ01000046.1"/>
</dbReference>
<feature type="transmembrane region" description="Helical" evidence="1">
    <location>
        <begin position="30"/>
        <end position="50"/>
    </location>
</feature>
<dbReference type="Pfam" id="PF02592">
    <property type="entry name" value="Vut_1"/>
    <property type="match status" value="1"/>
</dbReference>
<dbReference type="GO" id="GO:0022857">
    <property type="term" value="F:transmembrane transporter activity"/>
    <property type="evidence" value="ECO:0007669"/>
    <property type="project" value="UniProtKB-UniRule"/>
</dbReference>
<evidence type="ECO:0000313" key="2">
    <source>
        <dbReference type="EMBL" id="OYO17202.1"/>
    </source>
</evidence>
<proteinExistence type="inferred from homology"/>
<feature type="transmembrane region" description="Helical" evidence="1">
    <location>
        <begin position="90"/>
        <end position="113"/>
    </location>
</feature>
<dbReference type="AlphaFoldDB" id="A0A255GP68"/>
<comment type="caution">
    <text evidence="2">The sequence shown here is derived from an EMBL/GenBank/DDBJ whole genome shotgun (WGS) entry which is preliminary data.</text>
</comment>
<comment type="subcellular location">
    <subcellularLocation>
        <location evidence="1">Cell membrane</location>
        <topology evidence="1">Multi-pass membrane protein</topology>
    </subcellularLocation>
</comment>
<dbReference type="OrthoDB" id="9805479at2"/>
<reference evidence="2 3" key="1">
    <citation type="submission" date="2017-07" db="EMBL/GenBank/DDBJ databases">
        <title>Draft whole genome sequences of clinical Proprionibacteriaceae strains.</title>
        <authorList>
            <person name="Bernier A.-M."/>
            <person name="Bernard K."/>
            <person name="Domingo M.-C."/>
        </authorList>
    </citation>
    <scope>NUCLEOTIDE SEQUENCE [LARGE SCALE GENOMIC DNA]</scope>
    <source>
        <strain evidence="2 3">NML 130396</strain>
    </source>
</reference>
<keyword evidence="3" id="KW-1185">Reference proteome</keyword>
<gene>
    <name evidence="2" type="ORF">CGZ93_16640</name>
</gene>
<keyword evidence="1" id="KW-0812">Transmembrane</keyword>
<keyword evidence="1" id="KW-0472">Membrane</keyword>
<sequence>MAPCCHLEWPAVTRPTAIPRPVAYADTGSVHYAHLLALMCVVVILSGIGASKGVMFGPVITDGAFFLFPLAYIVGDVISEIYGGRAARRAIWVSFGANVLSVLCYAVIIALPGMGDDYGAEKQAALETALGPVWQVVLAGILGFLAGQNLNTLVMVAMKRRNREKGLFARMASSTGVGEFIDTLVFCTVAATAIGITSIGQWANYTFFGFLYKVLVQYAVMPVTAAVIGWIKKREPSYQAALTD</sequence>
<feature type="transmembrane region" description="Helical" evidence="1">
    <location>
        <begin position="209"/>
        <end position="231"/>
    </location>
</feature>
<protein>
    <recommendedName>
        <fullName evidence="1">Probable queuosine precursor transporter</fullName>
        <shortName evidence="1">Q precursor transporter</shortName>
    </recommendedName>
</protein>
<dbReference type="EMBL" id="NMVQ01000046">
    <property type="protein sequence ID" value="OYO17202.1"/>
    <property type="molecule type" value="Genomic_DNA"/>
</dbReference>
<comment type="function">
    <text evidence="1">Involved in the import of queuosine (Q) precursors, required for Q precursor salvage.</text>
</comment>
<feature type="transmembrane region" description="Helical" evidence="1">
    <location>
        <begin position="56"/>
        <end position="78"/>
    </location>
</feature>
<keyword evidence="1" id="KW-0813">Transport</keyword>